<dbReference type="RefSeq" id="WP_345533436.1">
    <property type="nucleotide sequence ID" value="NZ_BAABLD010000008.1"/>
</dbReference>
<name>A0ABP9QUY6_9RHOO</name>
<feature type="transmembrane region" description="Helical" evidence="1">
    <location>
        <begin position="92"/>
        <end position="113"/>
    </location>
</feature>
<keyword evidence="1" id="KW-0472">Membrane</keyword>
<protein>
    <recommendedName>
        <fullName evidence="2">DUF6644 domain-containing protein</fullName>
    </recommendedName>
</protein>
<dbReference type="Pfam" id="PF20349">
    <property type="entry name" value="DUF6644"/>
    <property type="match status" value="1"/>
</dbReference>
<keyword evidence="1" id="KW-0812">Transmembrane</keyword>
<dbReference type="Proteomes" id="UP001500547">
    <property type="component" value="Unassembled WGS sequence"/>
</dbReference>
<reference evidence="4" key="1">
    <citation type="journal article" date="2019" name="Int. J. Syst. Evol. Microbiol.">
        <title>The Global Catalogue of Microorganisms (GCM) 10K type strain sequencing project: providing services to taxonomists for standard genome sequencing and annotation.</title>
        <authorList>
            <consortium name="The Broad Institute Genomics Platform"/>
            <consortium name="The Broad Institute Genome Sequencing Center for Infectious Disease"/>
            <person name="Wu L."/>
            <person name="Ma J."/>
        </authorList>
    </citation>
    <scope>NUCLEOTIDE SEQUENCE [LARGE SCALE GENOMIC DNA]</scope>
    <source>
        <strain evidence="4">JCM 18715</strain>
    </source>
</reference>
<accession>A0ABP9QUY6</accession>
<keyword evidence="1" id="KW-1133">Transmembrane helix</keyword>
<evidence type="ECO:0000313" key="3">
    <source>
        <dbReference type="EMBL" id="GAA5167451.1"/>
    </source>
</evidence>
<comment type="caution">
    <text evidence="3">The sequence shown here is derived from an EMBL/GenBank/DDBJ whole genome shotgun (WGS) entry which is preliminary data.</text>
</comment>
<feature type="domain" description="DUF6644" evidence="2">
    <location>
        <begin position="29"/>
        <end position="150"/>
    </location>
</feature>
<feature type="transmembrane region" description="Helical" evidence="1">
    <location>
        <begin position="65"/>
        <end position="86"/>
    </location>
</feature>
<dbReference type="EMBL" id="BAABLD010000008">
    <property type="protein sequence ID" value="GAA5167451.1"/>
    <property type="molecule type" value="Genomic_DNA"/>
</dbReference>
<sequence>MSPDPILALAHHPLAVWLRNSLAYPVLETAHILGIATLFGSLLIVELSLLGIIRRMDVAALARAVLPWTLAGFALAALTGLCLFFARATELIANSAFSLKLLLIMIAGCNAAWLHSRGPLDATHWLTRVQAAASLLIWMAVIACGRWIAYA</sequence>
<gene>
    <name evidence="3" type="ORF">GCM10025770_26120</name>
</gene>
<proteinExistence type="predicted"/>
<dbReference type="InterPro" id="IPR046586">
    <property type="entry name" value="DUF6644"/>
</dbReference>
<evidence type="ECO:0000313" key="4">
    <source>
        <dbReference type="Proteomes" id="UP001500547"/>
    </source>
</evidence>
<keyword evidence="4" id="KW-1185">Reference proteome</keyword>
<feature type="transmembrane region" description="Helical" evidence="1">
    <location>
        <begin position="125"/>
        <end position="149"/>
    </location>
</feature>
<evidence type="ECO:0000259" key="2">
    <source>
        <dbReference type="Pfam" id="PF20349"/>
    </source>
</evidence>
<feature type="transmembrane region" description="Helical" evidence="1">
    <location>
        <begin position="33"/>
        <end position="53"/>
    </location>
</feature>
<organism evidence="3 4">
    <name type="scientific">Viridibacterium curvum</name>
    <dbReference type="NCBI Taxonomy" id="1101404"/>
    <lineage>
        <taxon>Bacteria</taxon>
        <taxon>Pseudomonadati</taxon>
        <taxon>Pseudomonadota</taxon>
        <taxon>Betaproteobacteria</taxon>
        <taxon>Rhodocyclales</taxon>
        <taxon>Rhodocyclaceae</taxon>
        <taxon>Viridibacterium</taxon>
    </lineage>
</organism>
<evidence type="ECO:0000256" key="1">
    <source>
        <dbReference type="SAM" id="Phobius"/>
    </source>
</evidence>